<proteinExistence type="predicted"/>
<evidence type="ECO:0000313" key="2">
    <source>
        <dbReference type="EMBL" id="CAH2021967.1"/>
    </source>
</evidence>
<evidence type="ECO:0000256" key="1">
    <source>
        <dbReference type="SAM" id="MobiDB-lite"/>
    </source>
</evidence>
<dbReference type="Proteomes" id="UP001152888">
    <property type="component" value="Unassembled WGS sequence"/>
</dbReference>
<accession>A0A9P0QK47</accession>
<name>A0A9P0QK47_ACAOB</name>
<organism evidence="2 3">
    <name type="scientific">Acanthoscelides obtectus</name>
    <name type="common">Bean weevil</name>
    <name type="synonym">Bruchus obtectus</name>
    <dbReference type="NCBI Taxonomy" id="200917"/>
    <lineage>
        <taxon>Eukaryota</taxon>
        <taxon>Metazoa</taxon>
        <taxon>Ecdysozoa</taxon>
        <taxon>Arthropoda</taxon>
        <taxon>Hexapoda</taxon>
        <taxon>Insecta</taxon>
        <taxon>Pterygota</taxon>
        <taxon>Neoptera</taxon>
        <taxon>Endopterygota</taxon>
        <taxon>Coleoptera</taxon>
        <taxon>Polyphaga</taxon>
        <taxon>Cucujiformia</taxon>
        <taxon>Chrysomeloidea</taxon>
        <taxon>Chrysomelidae</taxon>
        <taxon>Bruchinae</taxon>
        <taxon>Bruchini</taxon>
        <taxon>Acanthoscelides</taxon>
    </lineage>
</organism>
<gene>
    <name evidence="2" type="ORF">ACAOBT_LOCUS38824</name>
</gene>
<dbReference type="AlphaFoldDB" id="A0A9P0QK47"/>
<feature type="compositionally biased region" description="Basic and acidic residues" evidence="1">
    <location>
        <begin position="34"/>
        <end position="44"/>
    </location>
</feature>
<protein>
    <submittedName>
        <fullName evidence="2">Uncharacterized protein</fullName>
    </submittedName>
</protein>
<evidence type="ECO:0000313" key="3">
    <source>
        <dbReference type="Proteomes" id="UP001152888"/>
    </source>
</evidence>
<comment type="caution">
    <text evidence="2">The sequence shown here is derived from an EMBL/GenBank/DDBJ whole genome shotgun (WGS) entry which is preliminary data.</text>
</comment>
<reference evidence="2" key="1">
    <citation type="submission" date="2022-03" db="EMBL/GenBank/DDBJ databases">
        <authorList>
            <person name="Sayadi A."/>
        </authorList>
    </citation>
    <scope>NUCLEOTIDE SEQUENCE</scope>
</reference>
<feature type="region of interest" description="Disordered" evidence="1">
    <location>
        <begin position="14"/>
        <end position="64"/>
    </location>
</feature>
<dbReference type="EMBL" id="CAKOFQ010013297">
    <property type="protein sequence ID" value="CAH2021967.1"/>
    <property type="molecule type" value="Genomic_DNA"/>
</dbReference>
<sequence length="80" mass="9290">MYINRGIPEVCLAKETPSRDAAAAPRRRGRPRKTRDEKVKETLPTRDATAAPHRRERPRKTHDEVSYSHLIAKLTKYGFY</sequence>
<keyword evidence="3" id="KW-1185">Reference proteome</keyword>